<name>A0ABQ1S4W7_9BURK</name>
<reference evidence="2" key="1">
    <citation type="journal article" date="2019" name="Int. J. Syst. Evol. Microbiol.">
        <title>The Global Catalogue of Microorganisms (GCM) 10K type strain sequencing project: providing services to taxonomists for standard genome sequencing and annotation.</title>
        <authorList>
            <consortium name="The Broad Institute Genomics Platform"/>
            <consortium name="The Broad Institute Genome Sequencing Center for Infectious Disease"/>
            <person name="Wu L."/>
            <person name="Ma J."/>
        </authorList>
    </citation>
    <scope>NUCLEOTIDE SEQUENCE [LARGE SCALE GENOMIC DNA]</scope>
    <source>
        <strain evidence="2">CGMCC 1.11013</strain>
    </source>
</reference>
<gene>
    <name evidence="1" type="ORF">GCM10010985_50270</name>
</gene>
<proteinExistence type="predicted"/>
<evidence type="ECO:0000313" key="2">
    <source>
        <dbReference type="Proteomes" id="UP000597138"/>
    </source>
</evidence>
<sequence>MDRGGTAGNGGSARAVWLAHKDAGYLLTENARLRHYLVHDRGGQQNNFVQVFLEAGFPGVMLFGWNKGGPALPRNETS</sequence>
<dbReference type="Proteomes" id="UP000597138">
    <property type="component" value="Unassembled WGS sequence"/>
</dbReference>
<accession>A0ABQ1S4W7</accession>
<organism evidence="1 2">
    <name type="scientific">Caballeronia grimmiae</name>
    <dbReference type="NCBI Taxonomy" id="1071679"/>
    <lineage>
        <taxon>Bacteria</taxon>
        <taxon>Pseudomonadati</taxon>
        <taxon>Pseudomonadota</taxon>
        <taxon>Betaproteobacteria</taxon>
        <taxon>Burkholderiales</taxon>
        <taxon>Burkholderiaceae</taxon>
        <taxon>Caballeronia</taxon>
    </lineage>
</organism>
<protein>
    <submittedName>
        <fullName evidence="1">Uncharacterized protein</fullName>
    </submittedName>
</protein>
<evidence type="ECO:0000313" key="1">
    <source>
        <dbReference type="EMBL" id="GGD89583.1"/>
    </source>
</evidence>
<dbReference type="EMBL" id="BMEG01000010">
    <property type="protein sequence ID" value="GGD89583.1"/>
    <property type="molecule type" value="Genomic_DNA"/>
</dbReference>
<keyword evidence="2" id="KW-1185">Reference proteome</keyword>
<comment type="caution">
    <text evidence="1">The sequence shown here is derived from an EMBL/GenBank/DDBJ whole genome shotgun (WGS) entry which is preliminary data.</text>
</comment>